<gene>
    <name evidence="2" type="ORF">SITYG_01470</name>
</gene>
<keyword evidence="1" id="KW-0472">Membrane</keyword>
<reference evidence="2 3" key="1">
    <citation type="journal article" date="2017" name="Infect. Immun.">
        <title>Characterization of the Pathogenicity of Streptococcus intermedius TYG1620 Isolated from a Human Brain Abscess Based on the Complete Genome Sequence with Transcriptome Analysis and Transposon Mutagenesis in a Murine Subcutaneous Abscess Model.</title>
        <authorList>
            <person name="Hasegawa N."/>
            <person name="Sekizuka T."/>
            <person name="Sugi Y."/>
            <person name="Kawakami N."/>
            <person name="Ogasawara Y."/>
            <person name="Kato K."/>
            <person name="Yamashita A."/>
            <person name="Takeuchi F."/>
            <person name="Kuroda M."/>
        </authorList>
    </citation>
    <scope>NUCLEOTIDE SEQUENCE [LARGE SCALE GENOMIC DNA]</scope>
    <source>
        <strain evidence="2 3">TYG1620</strain>
    </source>
</reference>
<keyword evidence="1" id="KW-0812">Transmembrane</keyword>
<protein>
    <submittedName>
        <fullName evidence="2">Uncharacterized protein</fullName>
    </submittedName>
</protein>
<dbReference type="AlphaFoldDB" id="A0AAD1C6F5"/>
<feature type="transmembrane region" description="Helical" evidence="1">
    <location>
        <begin position="47"/>
        <end position="70"/>
    </location>
</feature>
<evidence type="ECO:0000313" key="2">
    <source>
        <dbReference type="EMBL" id="BAW16133.1"/>
    </source>
</evidence>
<dbReference type="EMBL" id="AP014880">
    <property type="protein sequence ID" value="BAW16133.1"/>
    <property type="molecule type" value="Genomic_DNA"/>
</dbReference>
<proteinExistence type="predicted"/>
<sequence>MLKNLSKNISSWSAEKICTVIEIYILFYLRWIIIATALAILFVPSSILSTIFLSILAFLTIIIVVAHVIINQSMQIILYEQINFEKYLSLLTKTYEKRPDNKNGNLNALNLGCARAALYRGEFRDAIKYVNLISIQKYKIHYKSVYELNMLYIKCMSYLHLKMEKELFQFLTSSNIHKLKKIDNDNLLCILEQAEKILSGETTDYFDNYSANSRLGKITYTYYAALNAQLKGEEARTRELFESIAQENPELFYVQEAKRYLEEN</sequence>
<name>A0AAD1C6F5_STRIT</name>
<dbReference type="RefSeq" id="WP_096362421.1">
    <property type="nucleotide sequence ID" value="NZ_AP014880.1"/>
</dbReference>
<evidence type="ECO:0000256" key="1">
    <source>
        <dbReference type="SAM" id="Phobius"/>
    </source>
</evidence>
<feature type="transmembrane region" description="Helical" evidence="1">
    <location>
        <begin position="21"/>
        <end position="41"/>
    </location>
</feature>
<accession>A0AAD1C6F5</accession>
<organism evidence="2 3">
    <name type="scientific">Streptococcus intermedius</name>
    <dbReference type="NCBI Taxonomy" id="1338"/>
    <lineage>
        <taxon>Bacteria</taxon>
        <taxon>Bacillati</taxon>
        <taxon>Bacillota</taxon>
        <taxon>Bacilli</taxon>
        <taxon>Lactobacillales</taxon>
        <taxon>Streptococcaceae</taxon>
        <taxon>Streptococcus</taxon>
        <taxon>Streptococcus anginosus group</taxon>
    </lineage>
</organism>
<evidence type="ECO:0000313" key="3">
    <source>
        <dbReference type="Proteomes" id="UP000217792"/>
    </source>
</evidence>
<dbReference type="Proteomes" id="UP000217792">
    <property type="component" value="Chromosome"/>
</dbReference>
<keyword evidence="1" id="KW-1133">Transmembrane helix</keyword>